<dbReference type="Pfam" id="PF14289">
    <property type="entry name" value="DUF4369"/>
    <property type="match status" value="1"/>
</dbReference>
<evidence type="ECO:0000259" key="5">
    <source>
        <dbReference type="PROSITE" id="PS51352"/>
    </source>
</evidence>
<sequence>MKTMKLWAVLLLFFPLLCLGQTKKVKITGDFKNIEGDFDKLYLFYKYDGSQFLDSSKLVNGKYSFEFDLEQPVLVRIIVFKAIPGRPGAGISNPDNTLSIYIEPGTMKLVSKGKFSNVEVSGSKSHFEYDKLNSLASVYQSKVMDLMRKGQDKSLSDAEKQSNQAEIRKLQTDLKEEVFGKYIAENPTSPMLFYALQRYAGGSREEMMKVLDMYKKLPADQRDSPEGIAFAKRLQGQLEIMIGSIAPDFAQHTPTGELVALSSTRGKYVLLDFWASWCGPCRKENPHVVRAFNEFKDKGFTVFGVSLDRESGKDNWIKAIADDGLGQWTNVSDLKFWSNEAALKYGVTGIPQNYLIDPDGKIIGKNLRGEELHKTLEKILSK</sequence>
<dbReference type="InterPro" id="IPR000866">
    <property type="entry name" value="AhpC/TSA"/>
</dbReference>
<dbReference type="GO" id="GO:0016491">
    <property type="term" value="F:oxidoreductase activity"/>
    <property type="evidence" value="ECO:0007669"/>
    <property type="project" value="InterPro"/>
</dbReference>
<keyword evidence="2" id="KW-0201">Cytochrome c-type biogenesis</keyword>
<dbReference type="AlphaFoldDB" id="A0A1X7ICC0"/>
<dbReference type="InterPro" id="IPR017937">
    <property type="entry name" value="Thioredoxin_CS"/>
</dbReference>
<dbReference type="InterPro" id="IPR050553">
    <property type="entry name" value="Thioredoxin_ResA/DsbE_sf"/>
</dbReference>
<comment type="subcellular location">
    <subcellularLocation>
        <location evidence="1">Cell envelope</location>
    </subcellularLocation>
</comment>
<dbReference type="GO" id="GO:0017004">
    <property type="term" value="P:cytochrome complex assembly"/>
    <property type="evidence" value="ECO:0007669"/>
    <property type="project" value="UniProtKB-KW"/>
</dbReference>
<evidence type="ECO:0000256" key="3">
    <source>
        <dbReference type="ARBA" id="ARBA00023157"/>
    </source>
</evidence>
<keyword evidence="4" id="KW-0676">Redox-active center</keyword>
<accession>A0A1X7ICC0</accession>
<dbReference type="InterPro" id="IPR013766">
    <property type="entry name" value="Thioredoxin_domain"/>
</dbReference>
<dbReference type="Proteomes" id="UP000192980">
    <property type="component" value="Unassembled WGS sequence"/>
</dbReference>
<dbReference type="PANTHER" id="PTHR42852">
    <property type="entry name" value="THIOL:DISULFIDE INTERCHANGE PROTEIN DSBE"/>
    <property type="match status" value="1"/>
</dbReference>
<keyword evidence="3" id="KW-1015">Disulfide bond</keyword>
<dbReference type="SUPFAM" id="SSF52833">
    <property type="entry name" value="Thioredoxin-like"/>
    <property type="match status" value="1"/>
</dbReference>
<dbReference type="CDD" id="cd02966">
    <property type="entry name" value="TlpA_like_family"/>
    <property type="match status" value="1"/>
</dbReference>
<dbReference type="Gene3D" id="3.40.30.10">
    <property type="entry name" value="Glutaredoxin"/>
    <property type="match status" value="1"/>
</dbReference>
<dbReference type="Pfam" id="PF00578">
    <property type="entry name" value="AhpC-TSA"/>
    <property type="match status" value="1"/>
</dbReference>
<evidence type="ECO:0000256" key="4">
    <source>
        <dbReference type="ARBA" id="ARBA00023284"/>
    </source>
</evidence>
<evidence type="ECO:0000256" key="2">
    <source>
        <dbReference type="ARBA" id="ARBA00022748"/>
    </source>
</evidence>
<dbReference type="PROSITE" id="PS00194">
    <property type="entry name" value="THIOREDOXIN_1"/>
    <property type="match status" value="1"/>
</dbReference>
<organism evidence="6 7">
    <name type="scientific">Sphingobacterium psychroaquaticum</name>
    <dbReference type="NCBI Taxonomy" id="561061"/>
    <lineage>
        <taxon>Bacteria</taxon>
        <taxon>Pseudomonadati</taxon>
        <taxon>Bacteroidota</taxon>
        <taxon>Sphingobacteriia</taxon>
        <taxon>Sphingobacteriales</taxon>
        <taxon>Sphingobacteriaceae</taxon>
        <taxon>Sphingobacterium</taxon>
    </lineage>
</organism>
<dbReference type="EMBL" id="FXAU01000001">
    <property type="protein sequence ID" value="SMG11806.1"/>
    <property type="molecule type" value="Genomic_DNA"/>
</dbReference>
<keyword evidence="7" id="KW-1185">Reference proteome</keyword>
<dbReference type="InterPro" id="IPR025380">
    <property type="entry name" value="DUF4369"/>
</dbReference>
<dbReference type="GO" id="GO:0016209">
    <property type="term" value="F:antioxidant activity"/>
    <property type="evidence" value="ECO:0007669"/>
    <property type="project" value="InterPro"/>
</dbReference>
<dbReference type="RefSeq" id="WP_085471497.1">
    <property type="nucleotide sequence ID" value="NZ_FXAU01000001.1"/>
</dbReference>
<protein>
    <submittedName>
        <fullName evidence="6">Peroxiredoxin</fullName>
    </submittedName>
</protein>
<reference evidence="6 7" key="1">
    <citation type="submission" date="2017-04" db="EMBL/GenBank/DDBJ databases">
        <authorList>
            <person name="Afonso C.L."/>
            <person name="Miller P.J."/>
            <person name="Scott M.A."/>
            <person name="Spackman E."/>
            <person name="Goraichik I."/>
            <person name="Dimitrov K.M."/>
            <person name="Suarez D.L."/>
            <person name="Swayne D.E."/>
        </authorList>
    </citation>
    <scope>NUCLEOTIDE SEQUENCE [LARGE SCALE GENOMIC DNA]</scope>
    <source>
        <strain evidence="6 7">DSM 22418</strain>
    </source>
</reference>
<name>A0A1X7ICC0_9SPHI</name>
<dbReference type="PANTHER" id="PTHR42852:SF6">
    <property type="entry name" value="THIOL:DISULFIDE INTERCHANGE PROTEIN DSBE"/>
    <property type="match status" value="1"/>
</dbReference>
<dbReference type="STRING" id="561061.SAMN05660862_0637"/>
<evidence type="ECO:0000313" key="7">
    <source>
        <dbReference type="Proteomes" id="UP000192980"/>
    </source>
</evidence>
<evidence type="ECO:0000313" key="6">
    <source>
        <dbReference type="EMBL" id="SMG11806.1"/>
    </source>
</evidence>
<feature type="domain" description="Thioredoxin" evidence="5">
    <location>
        <begin position="240"/>
        <end position="382"/>
    </location>
</feature>
<dbReference type="GO" id="GO:0030313">
    <property type="term" value="C:cell envelope"/>
    <property type="evidence" value="ECO:0007669"/>
    <property type="project" value="UniProtKB-SubCell"/>
</dbReference>
<gene>
    <name evidence="6" type="ORF">SAMN05660862_0637</name>
</gene>
<evidence type="ECO:0000256" key="1">
    <source>
        <dbReference type="ARBA" id="ARBA00004196"/>
    </source>
</evidence>
<proteinExistence type="predicted"/>
<dbReference type="InterPro" id="IPR036249">
    <property type="entry name" value="Thioredoxin-like_sf"/>
</dbReference>
<dbReference type="PROSITE" id="PS51352">
    <property type="entry name" value="THIOREDOXIN_2"/>
    <property type="match status" value="1"/>
</dbReference>